<dbReference type="GO" id="GO:0006508">
    <property type="term" value="P:proteolysis"/>
    <property type="evidence" value="ECO:0007669"/>
    <property type="project" value="UniProtKB-KW"/>
</dbReference>
<dbReference type="RefSeq" id="WP_249289123.1">
    <property type="nucleotide sequence ID" value="NZ_JACRSQ010000001.1"/>
</dbReference>
<evidence type="ECO:0000256" key="2">
    <source>
        <dbReference type="ARBA" id="ARBA00022801"/>
    </source>
</evidence>
<evidence type="ECO:0000259" key="4">
    <source>
        <dbReference type="Pfam" id="PF16325"/>
    </source>
</evidence>
<dbReference type="Gene3D" id="2.40.30.10">
    <property type="entry name" value="Translation factors"/>
    <property type="match status" value="1"/>
</dbReference>
<keyword evidence="6" id="KW-1185">Reference proteome</keyword>
<name>A0A926DN38_9FIRM</name>
<reference evidence="5" key="1">
    <citation type="submission" date="2020-08" db="EMBL/GenBank/DDBJ databases">
        <title>Genome public.</title>
        <authorList>
            <person name="Liu C."/>
            <person name="Sun Q."/>
        </authorList>
    </citation>
    <scope>NUCLEOTIDE SEQUENCE</scope>
    <source>
        <strain evidence="5">NSJ-32</strain>
    </source>
</reference>
<gene>
    <name evidence="5" type="ORF">H8730_00515</name>
</gene>
<comment type="similarity">
    <text evidence="3">Belongs to the peptidase U32 family.</text>
</comment>
<dbReference type="Pfam" id="PF16325">
    <property type="entry name" value="Peptidase_U32_C"/>
    <property type="match status" value="1"/>
</dbReference>
<dbReference type="InterPro" id="IPR051454">
    <property type="entry name" value="RNA/ubiquinone_mod_enzymes"/>
</dbReference>
<dbReference type="PANTHER" id="PTHR30217">
    <property type="entry name" value="PEPTIDASE U32 FAMILY"/>
    <property type="match status" value="1"/>
</dbReference>
<evidence type="ECO:0000313" key="5">
    <source>
        <dbReference type="EMBL" id="MBC8542033.1"/>
    </source>
</evidence>
<dbReference type="PROSITE" id="PS01276">
    <property type="entry name" value="PEPTIDASE_U32"/>
    <property type="match status" value="1"/>
</dbReference>
<evidence type="ECO:0000313" key="6">
    <source>
        <dbReference type="Proteomes" id="UP000657006"/>
    </source>
</evidence>
<dbReference type="InterPro" id="IPR001539">
    <property type="entry name" value="Peptidase_U32"/>
</dbReference>
<proteinExistence type="inferred from homology"/>
<comment type="caution">
    <text evidence="5">The sequence shown here is derived from an EMBL/GenBank/DDBJ whole genome shotgun (WGS) entry which is preliminary data.</text>
</comment>
<dbReference type="Proteomes" id="UP000657006">
    <property type="component" value="Unassembled WGS sequence"/>
</dbReference>
<feature type="domain" description="Peptidase family U32 C-terminal" evidence="4">
    <location>
        <begin position="327"/>
        <end position="406"/>
    </location>
</feature>
<sequence length="414" mass="46358">MMGGQPELLSPAGSLEALKTAVLYGANAVYIGGMEYGLRAKAKNFTREQMQEGIDFAHTRGVRVHVAVNIIAHNRHFEGLAEHLQELEAMGADAIIVADAGILEVARAVVPDMEIHLSTQASATNFRAFQFWHRQGVRRIVAARELTLAEIRQIREQTAEELVMEAFVHGAMCVSISGRCLLSNYFAHQDANLGACVHPCRWKYAVMEESRPGEYFPVQEEEDGTYFFNSKDLCMIEYIPQMVEAGIGSFKIEGRMKTPLYVAMVTKVYREAIDAYMEDPERYRQQIPYFKGLLSLVSHRGYSTGFYLGAPGPEEQVYHESAYTKSRSFAAKTLMYDPRSKRALVEQRGKFSEGETVEILLPKGEPIPFNVEDLRDQEGEPIASAPHAQQTVSLRVPVEIPVGAILMKEVESSR</sequence>
<dbReference type="InterPro" id="IPR032525">
    <property type="entry name" value="Peptidase_U32_C"/>
</dbReference>
<dbReference type="AlphaFoldDB" id="A0A926DN38"/>
<dbReference type="GO" id="GO:0008233">
    <property type="term" value="F:peptidase activity"/>
    <property type="evidence" value="ECO:0007669"/>
    <property type="project" value="UniProtKB-KW"/>
</dbReference>
<protein>
    <submittedName>
        <fullName evidence="5">U32 family peptidase</fullName>
    </submittedName>
</protein>
<keyword evidence="2" id="KW-0378">Hydrolase</keyword>
<organism evidence="5 6">
    <name type="scientific">Bianquea renquensis</name>
    <dbReference type="NCBI Taxonomy" id="2763661"/>
    <lineage>
        <taxon>Bacteria</taxon>
        <taxon>Bacillati</taxon>
        <taxon>Bacillota</taxon>
        <taxon>Clostridia</taxon>
        <taxon>Eubacteriales</taxon>
        <taxon>Bianqueaceae</taxon>
        <taxon>Bianquea</taxon>
    </lineage>
</organism>
<dbReference type="Pfam" id="PF01136">
    <property type="entry name" value="Peptidase_U32"/>
    <property type="match status" value="1"/>
</dbReference>
<keyword evidence="1" id="KW-0645">Protease</keyword>
<evidence type="ECO:0000256" key="3">
    <source>
        <dbReference type="ARBA" id="ARBA00038374"/>
    </source>
</evidence>
<evidence type="ECO:0000256" key="1">
    <source>
        <dbReference type="ARBA" id="ARBA00022670"/>
    </source>
</evidence>
<dbReference type="EMBL" id="JACRSQ010000001">
    <property type="protein sequence ID" value="MBC8542033.1"/>
    <property type="molecule type" value="Genomic_DNA"/>
</dbReference>
<dbReference type="PANTHER" id="PTHR30217:SF6">
    <property type="entry name" value="TRNA HYDROXYLATION PROTEIN P"/>
    <property type="match status" value="1"/>
</dbReference>
<accession>A0A926DN38</accession>